<accession>A0ABW6XEE2</accession>
<feature type="compositionally biased region" description="Basic residues" evidence="1">
    <location>
        <begin position="228"/>
        <end position="242"/>
    </location>
</feature>
<dbReference type="EMBL" id="JBIBEG010000011">
    <property type="protein sequence ID" value="MFF5900122.1"/>
    <property type="molecule type" value="Genomic_DNA"/>
</dbReference>
<dbReference type="RefSeq" id="WP_387907832.1">
    <property type="nucleotide sequence ID" value="NZ_JBIBEG010000011.1"/>
</dbReference>
<proteinExistence type="predicted"/>
<feature type="region of interest" description="Disordered" evidence="1">
    <location>
        <begin position="158"/>
        <end position="184"/>
    </location>
</feature>
<keyword evidence="3" id="KW-1185">Reference proteome</keyword>
<evidence type="ECO:0000256" key="1">
    <source>
        <dbReference type="SAM" id="MobiDB-lite"/>
    </source>
</evidence>
<protein>
    <submittedName>
        <fullName evidence="2">Uncharacterized protein</fullName>
    </submittedName>
</protein>
<reference evidence="2 3" key="1">
    <citation type="submission" date="2024-10" db="EMBL/GenBank/DDBJ databases">
        <title>The Natural Products Discovery Center: Release of the First 8490 Sequenced Strains for Exploring Actinobacteria Biosynthetic Diversity.</title>
        <authorList>
            <person name="Kalkreuter E."/>
            <person name="Kautsar S.A."/>
            <person name="Yang D."/>
            <person name="Bader C.D."/>
            <person name="Teijaro C.N."/>
            <person name="Fluegel L."/>
            <person name="Davis C.M."/>
            <person name="Simpson J.R."/>
            <person name="Lauterbach L."/>
            <person name="Steele A.D."/>
            <person name="Gui C."/>
            <person name="Meng S."/>
            <person name="Li G."/>
            <person name="Viehrig K."/>
            <person name="Ye F."/>
            <person name="Su P."/>
            <person name="Kiefer A.F."/>
            <person name="Nichols A."/>
            <person name="Cepeda A.J."/>
            <person name="Yan W."/>
            <person name="Fan B."/>
            <person name="Jiang Y."/>
            <person name="Adhikari A."/>
            <person name="Zheng C.-J."/>
            <person name="Schuster L."/>
            <person name="Cowan T.M."/>
            <person name="Smanski M.J."/>
            <person name="Chevrette M.G."/>
            <person name="De Carvalho L.P.S."/>
            <person name="Shen B."/>
        </authorList>
    </citation>
    <scope>NUCLEOTIDE SEQUENCE [LARGE SCALE GENOMIC DNA]</scope>
    <source>
        <strain evidence="2 3">NPDC012540</strain>
    </source>
</reference>
<evidence type="ECO:0000313" key="3">
    <source>
        <dbReference type="Proteomes" id="UP001602322"/>
    </source>
</evidence>
<gene>
    <name evidence="2" type="ORF">ACFY8O_29915</name>
</gene>
<feature type="region of interest" description="Disordered" evidence="1">
    <location>
        <begin position="216"/>
        <end position="242"/>
    </location>
</feature>
<name>A0ABW6XEE2_9ACTN</name>
<dbReference type="Proteomes" id="UP001602322">
    <property type="component" value="Unassembled WGS sequence"/>
</dbReference>
<evidence type="ECO:0000313" key="2">
    <source>
        <dbReference type="EMBL" id="MFF5900122.1"/>
    </source>
</evidence>
<comment type="caution">
    <text evidence="2">The sequence shown here is derived from an EMBL/GenBank/DDBJ whole genome shotgun (WGS) entry which is preliminary data.</text>
</comment>
<organism evidence="2 3">
    <name type="scientific">Streptomyces argenteolus</name>
    <dbReference type="NCBI Taxonomy" id="67274"/>
    <lineage>
        <taxon>Bacteria</taxon>
        <taxon>Bacillati</taxon>
        <taxon>Actinomycetota</taxon>
        <taxon>Actinomycetes</taxon>
        <taxon>Kitasatosporales</taxon>
        <taxon>Streptomycetaceae</taxon>
        <taxon>Streptomyces</taxon>
    </lineage>
</organism>
<sequence>MVKGPYSHGKTKAEVAGELRVYLVRISRRRNRFRCAEQRYLQEVRRHVVDAVVSGIGVEEVATAAGYTPKTVARWVAKRSGEARGIPIERAQERLARIRDRRRRMSQTELKISARARSSVRRSIEVGLSAQEFSDITGYTSKTVDRWFESSRQALEQAARQREVAQARRGKRRRPPQHLSPDERAEWLAQRERRRAAVMQKNGFRVKPVRSLAAVQGVGEVAQQPRAPWKKTSKPGRKRKRK</sequence>